<gene>
    <name evidence="6" type="ORF">J2Z60_001101</name>
</gene>
<evidence type="ECO:0000256" key="1">
    <source>
        <dbReference type="ARBA" id="ARBA00010923"/>
    </source>
</evidence>
<protein>
    <submittedName>
        <fullName evidence="6">Restriction endonuclease S subunit</fullName>
    </submittedName>
</protein>
<sequence>MLRKVESSNDQYVELKQMLHDKVLDLAMRGKLVKQDPDDEPASELLEKIKAEKEQLVKEKKIKKTKPLPPITDEEKPFDIPDSWEWVRLGDILKPEIKKKPNQNFYYIDIASVNNKTNLVDKENYVNISKDKTASRARQQVENGDILFSVVRPYLKNIAVVPESDTYKVASTGFYVLKPFSKLDTKYIFYLVLSNYVIRSMTKLMKGDNSPSIRKGDLEALPIPLPPYKEQKQISSRIFNLFKMIS</sequence>
<keyword evidence="7" id="KW-1185">Reference proteome</keyword>
<evidence type="ECO:0000256" key="4">
    <source>
        <dbReference type="ARBA" id="ARBA00038652"/>
    </source>
</evidence>
<evidence type="ECO:0000256" key="2">
    <source>
        <dbReference type="ARBA" id="ARBA00022747"/>
    </source>
</evidence>
<dbReference type="RefSeq" id="WP_245328730.1">
    <property type="nucleotide sequence ID" value="NZ_JAGGLU010000005.1"/>
</dbReference>
<name>A0ABS4ME46_9LACO</name>
<keyword evidence="6" id="KW-0540">Nuclease</keyword>
<accession>A0ABS4ME46</accession>
<keyword evidence="3" id="KW-0238">DNA-binding</keyword>
<organism evidence="6 7">
    <name type="scientific">Lactobacillus colini</name>
    <dbReference type="NCBI Taxonomy" id="1819254"/>
    <lineage>
        <taxon>Bacteria</taxon>
        <taxon>Bacillati</taxon>
        <taxon>Bacillota</taxon>
        <taxon>Bacilli</taxon>
        <taxon>Lactobacillales</taxon>
        <taxon>Lactobacillaceae</taxon>
        <taxon>Lactobacillus</taxon>
    </lineage>
</organism>
<keyword evidence="6" id="KW-0378">Hydrolase</keyword>
<dbReference type="InterPro" id="IPR044946">
    <property type="entry name" value="Restrct_endonuc_typeI_TRD_sf"/>
</dbReference>
<dbReference type="InterPro" id="IPR051212">
    <property type="entry name" value="Type-I_RE_S_subunit"/>
</dbReference>
<dbReference type="EMBL" id="JAGGLU010000005">
    <property type="protein sequence ID" value="MBP2057926.1"/>
    <property type="molecule type" value="Genomic_DNA"/>
</dbReference>
<keyword evidence="6" id="KW-0255">Endonuclease</keyword>
<dbReference type="Proteomes" id="UP001519292">
    <property type="component" value="Unassembled WGS sequence"/>
</dbReference>
<comment type="subunit">
    <text evidence="4">The methyltransferase is composed of M and S polypeptides.</text>
</comment>
<dbReference type="Pfam" id="PF01420">
    <property type="entry name" value="Methylase_S"/>
    <property type="match status" value="1"/>
</dbReference>
<evidence type="ECO:0000259" key="5">
    <source>
        <dbReference type="Pfam" id="PF01420"/>
    </source>
</evidence>
<dbReference type="GO" id="GO:0004519">
    <property type="term" value="F:endonuclease activity"/>
    <property type="evidence" value="ECO:0007669"/>
    <property type="project" value="UniProtKB-KW"/>
</dbReference>
<proteinExistence type="inferred from homology"/>
<comment type="caution">
    <text evidence="6">The sequence shown here is derived from an EMBL/GenBank/DDBJ whole genome shotgun (WGS) entry which is preliminary data.</text>
</comment>
<reference evidence="6 7" key="1">
    <citation type="submission" date="2021-03" db="EMBL/GenBank/DDBJ databases">
        <title>Genomic Encyclopedia of Type Strains, Phase IV (KMG-IV): sequencing the most valuable type-strain genomes for metagenomic binning, comparative biology and taxonomic classification.</title>
        <authorList>
            <person name="Goeker M."/>
        </authorList>
    </citation>
    <scope>NUCLEOTIDE SEQUENCE [LARGE SCALE GENOMIC DNA]</scope>
    <source>
        <strain evidence="6 7">DSM 101872</strain>
    </source>
</reference>
<dbReference type="InterPro" id="IPR000055">
    <property type="entry name" value="Restrct_endonuc_typeI_TRD"/>
</dbReference>
<evidence type="ECO:0000313" key="7">
    <source>
        <dbReference type="Proteomes" id="UP001519292"/>
    </source>
</evidence>
<dbReference type="PANTHER" id="PTHR43140">
    <property type="entry name" value="TYPE-1 RESTRICTION ENZYME ECOKI SPECIFICITY PROTEIN"/>
    <property type="match status" value="1"/>
</dbReference>
<evidence type="ECO:0000256" key="3">
    <source>
        <dbReference type="ARBA" id="ARBA00023125"/>
    </source>
</evidence>
<keyword evidence="2" id="KW-0680">Restriction system</keyword>
<dbReference type="Gene3D" id="3.90.220.20">
    <property type="entry name" value="DNA methylase specificity domains"/>
    <property type="match status" value="1"/>
</dbReference>
<feature type="domain" description="Type I restriction modification DNA specificity" evidence="5">
    <location>
        <begin position="81"/>
        <end position="243"/>
    </location>
</feature>
<dbReference type="SUPFAM" id="SSF116734">
    <property type="entry name" value="DNA methylase specificity domain"/>
    <property type="match status" value="1"/>
</dbReference>
<comment type="similarity">
    <text evidence="1">Belongs to the type-I restriction system S methylase family.</text>
</comment>
<evidence type="ECO:0000313" key="6">
    <source>
        <dbReference type="EMBL" id="MBP2057926.1"/>
    </source>
</evidence>
<dbReference type="PANTHER" id="PTHR43140:SF1">
    <property type="entry name" value="TYPE I RESTRICTION ENZYME ECOKI SPECIFICITY SUBUNIT"/>
    <property type="match status" value="1"/>
</dbReference>